<keyword evidence="1" id="KW-0472">Membrane</keyword>
<name>A0A238VZW1_9ACTN</name>
<sequence length="239" mass="26690">MYADSAEPVAGRSGCADQGLRAALYAARMESLDLIGWAGSALLVWSLLQSRLLRLRALNLLGCLVLIGFNAALGVWPMVGLNVVLCAINIWYLWRMLATRHDDKAYQVVEVRTDDEFLGHVLRSHHDDIVRFNPTFTPASLTRRDAAAFLVASGDEVVGVVVFHVLESGVAQVDLDYVTERYRDFTPGEFVFRRDRYFVDRGCRTVITPPAMRAPYYDRLGFQRDGDSYVLELAGAARG</sequence>
<evidence type="ECO:0000256" key="1">
    <source>
        <dbReference type="SAM" id="Phobius"/>
    </source>
</evidence>
<proteinExistence type="predicted"/>
<accession>A0A238VZW1</accession>
<dbReference type="Proteomes" id="UP000198415">
    <property type="component" value="Unassembled WGS sequence"/>
</dbReference>
<protein>
    <recommendedName>
        <fullName evidence="4">N-acetyltransferase domain-containing protein</fullName>
    </recommendedName>
</protein>
<dbReference type="AlphaFoldDB" id="A0A238VZW1"/>
<gene>
    <name evidence="2" type="ORF">SAMN06264365_10238</name>
</gene>
<keyword evidence="3" id="KW-1185">Reference proteome</keyword>
<evidence type="ECO:0000313" key="2">
    <source>
        <dbReference type="EMBL" id="SNR39885.1"/>
    </source>
</evidence>
<organism evidence="2 3">
    <name type="scientific">Actinoplanes regularis</name>
    <dbReference type="NCBI Taxonomy" id="52697"/>
    <lineage>
        <taxon>Bacteria</taxon>
        <taxon>Bacillati</taxon>
        <taxon>Actinomycetota</taxon>
        <taxon>Actinomycetes</taxon>
        <taxon>Micromonosporales</taxon>
        <taxon>Micromonosporaceae</taxon>
        <taxon>Actinoplanes</taxon>
    </lineage>
</organism>
<keyword evidence="1" id="KW-1133">Transmembrane helix</keyword>
<feature type="transmembrane region" description="Helical" evidence="1">
    <location>
        <begin position="55"/>
        <end position="73"/>
    </location>
</feature>
<evidence type="ECO:0000313" key="3">
    <source>
        <dbReference type="Proteomes" id="UP000198415"/>
    </source>
</evidence>
<reference evidence="2 3" key="1">
    <citation type="submission" date="2017-06" db="EMBL/GenBank/DDBJ databases">
        <authorList>
            <person name="Kim H.J."/>
            <person name="Triplett B.A."/>
        </authorList>
    </citation>
    <scope>NUCLEOTIDE SEQUENCE [LARGE SCALE GENOMIC DNA]</scope>
    <source>
        <strain evidence="2 3">DSM 43151</strain>
    </source>
</reference>
<evidence type="ECO:0008006" key="4">
    <source>
        <dbReference type="Google" id="ProtNLM"/>
    </source>
</evidence>
<keyword evidence="1" id="KW-0812">Transmembrane</keyword>
<feature type="transmembrane region" description="Helical" evidence="1">
    <location>
        <begin position="31"/>
        <end position="48"/>
    </location>
</feature>
<dbReference type="EMBL" id="FZNR01000002">
    <property type="protein sequence ID" value="SNR39885.1"/>
    <property type="molecule type" value="Genomic_DNA"/>
</dbReference>